<gene>
    <name evidence="2" type="ORF">NDU88_011084</name>
</gene>
<sequence>MKLRAPWLTSSGADRRPTGNGTFLGDSPKAVAVLQGESVLKEVASLSLRRRCRERVRWERWPEERGAETVKARAVRPAVQIGGRMVTASSCVTTLGLWQCCRERMHWKRWPEERGVEMVKARVMRPAVQIGGRLIMASSCETALRLRR</sequence>
<protein>
    <submittedName>
        <fullName evidence="2">Uncharacterized protein</fullName>
    </submittedName>
</protein>
<dbReference type="AlphaFoldDB" id="A0AAV7Q228"/>
<evidence type="ECO:0000313" key="2">
    <source>
        <dbReference type="EMBL" id="KAJ1132783.1"/>
    </source>
</evidence>
<keyword evidence="3" id="KW-1185">Reference proteome</keyword>
<organism evidence="2 3">
    <name type="scientific">Pleurodeles waltl</name>
    <name type="common">Iberian ribbed newt</name>
    <dbReference type="NCBI Taxonomy" id="8319"/>
    <lineage>
        <taxon>Eukaryota</taxon>
        <taxon>Metazoa</taxon>
        <taxon>Chordata</taxon>
        <taxon>Craniata</taxon>
        <taxon>Vertebrata</taxon>
        <taxon>Euteleostomi</taxon>
        <taxon>Amphibia</taxon>
        <taxon>Batrachia</taxon>
        <taxon>Caudata</taxon>
        <taxon>Salamandroidea</taxon>
        <taxon>Salamandridae</taxon>
        <taxon>Pleurodelinae</taxon>
        <taxon>Pleurodeles</taxon>
    </lineage>
</organism>
<reference evidence="2" key="1">
    <citation type="journal article" date="2022" name="bioRxiv">
        <title>Sequencing and chromosome-scale assembly of the giantPleurodeles waltlgenome.</title>
        <authorList>
            <person name="Brown T."/>
            <person name="Elewa A."/>
            <person name="Iarovenko S."/>
            <person name="Subramanian E."/>
            <person name="Araus A.J."/>
            <person name="Petzold A."/>
            <person name="Susuki M."/>
            <person name="Suzuki K.-i.T."/>
            <person name="Hayashi T."/>
            <person name="Toyoda A."/>
            <person name="Oliveira C."/>
            <person name="Osipova E."/>
            <person name="Leigh N.D."/>
            <person name="Simon A."/>
            <person name="Yun M.H."/>
        </authorList>
    </citation>
    <scope>NUCLEOTIDE SEQUENCE</scope>
    <source>
        <strain evidence="2">20211129_DDA</strain>
        <tissue evidence="2">Liver</tissue>
    </source>
</reference>
<feature type="region of interest" description="Disordered" evidence="1">
    <location>
        <begin position="1"/>
        <end position="24"/>
    </location>
</feature>
<name>A0AAV7Q228_PLEWA</name>
<accession>A0AAV7Q228</accession>
<proteinExistence type="predicted"/>
<evidence type="ECO:0000313" key="3">
    <source>
        <dbReference type="Proteomes" id="UP001066276"/>
    </source>
</evidence>
<dbReference type="Proteomes" id="UP001066276">
    <property type="component" value="Chromosome 7"/>
</dbReference>
<dbReference type="EMBL" id="JANPWB010000011">
    <property type="protein sequence ID" value="KAJ1132783.1"/>
    <property type="molecule type" value="Genomic_DNA"/>
</dbReference>
<comment type="caution">
    <text evidence="2">The sequence shown here is derived from an EMBL/GenBank/DDBJ whole genome shotgun (WGS) entry which is preliminary data.</text>
</comment>
<evidence type="ECO:0000256" key="1">
    <source>
        <dbReference type="SAM" id="MobiDB-lite"/>
    </source>
</evidence>